<dbReference type="InterPro" id="IPR006860">
    <property type="entry name" value="FecR"/>
</dbReference>
<reference evidence="3 4" key="1">
    <citation type="submission" date="2020-08" db="EMBL/GenBank/DDBJ databases">
        <title>Genomic Encyclopedia of Type Strains, Phase IV (KMG-IV): sequencing the most valuable type-strain genomes for metagenomic binning, comparative biology and taxonomic classification.</title>
        <authorList>
            <person name="Goeker M."/>
        </authorList>
    </citation>
    <scope>NUCLEOTIDE SEQUENCE [LARGE SCALE GENOMIC DNA]</scope>
    <source>
        <strain evidence="3 4">DSM 25079</strain>
    </source>
</reference>
<dbReference type="Gene3D" id="3.10.350.10">
    <property type="entry name" value="LysM domain"/>
    <property type="match status" value="1"/>
</dbReference>
<keyword evidence="1" id="KW-0732">Signal</keyword>
<organism evidence="3 4">
    <name type="scientific">Sphingobium boeckii</name>
    <dbReference type="NCBI Taxonomy" id="1082345"/>
    <lineage>
        <taxon>Bacteria</taxon>
        <taxon>Pseudomonadati</taxon>
        <taxon>Pseudomonadota</taxon>
        <taxon>Alphaproteobacteria</taxon>
        <taxon>Sphingomonadales</taxon>
        <taxon>Sphingomonadaceae</taxon>
        <taxon>Sphingobium</taxon>
    </lineage>
</organism>
<dbReference type="InterPro" id="IPR018392">
    <property type="entry name" value="LysM"/>
</dbReference>
<dbReference type="RefSeq" id="WP_184014515.1">
    <property type="nucleotide sequence ID" value="NZ_JACIJC010000001.1"/>
</dbReference>
<dbReference type="Proteomes" id="UP000549617">
    <property type="component" value="Unassembled WGS sequence"/>
</dbReference>
<dbReference type="InterPro" id="IPR036779">
    <property type="entry name" value="LysM_dom_sf"/>
</dbReference>
<dbReference type="AlphaFoldDB" id="A0A7W9EE35"/>
<accession>A0A7W9EE35</accession>
<evidence type="ECO:0000313" key="3">
    <source>
        <dbReference type="EMBL" id="MBB5684276.1"/>
    </source>
</evidence>
<comment type="caution">
    <text evidence="3">The sequence shown here is derived from an EMBL/GenBank/DDBJ whole genome shotgun (WGS) entry which is preliminary data.</text>
</comment>
<feature type="domain" description="LysM" evidence="2">
    <location>
        <begin position="25"/>
        <end position="72"/>
    </location>
</feature>
<dbReference type="SMART" id="SM00257">
    <property type="entry name" value="LysM"/>
    <property type="match status" value="1"/>
</dbReference>
<keyword evidence="4" id="KW-1185">Reference proteome</keyword>
<dbReference type="PIRSF" id="PIRSF029644">
    <property type="entry name" value="UCP029644"/>
    <property type="match status" value="1"/>
</dbReference>
<sequence>MSVALPLLLLLANPQPIASAPAAEASYRVKKGDTLFDLAEDYFIRPADYRLVQRLNKVTDPRRLPVDRNLRIPRRLLRTVGVEGQIIAFRGEVSILSAGQKQGVAIGHRVREGMVIVTGAKAFVTMALPDGSRVSLPSNSRVGVGRLRQTLLTRDVERAFHLQGGRSEWDVAKAKGRGDSFSVTTPVATAAVRGTSFRVTYDETSGQSTVGVVEGTVSVSEAAAARGDMIAAGSGIAVRAEGRAAPAPLAAAPVLERPGAVQKDEQISFRATPLPGASRYIFELSTDAGFVDRVAESFGAEPAARFDGLPNGNYFVRTSIMAADGVQGLPNTYSFERRLNKVSLDAPVPGRLNGHTAYRFRWRGEGEGEVQYRFTLARDEAGQDRIIDQPGLKIPDVSVTDLEPGIYYWQIWSIRFEDGSFIDTVTPPQKLQIGTIE</sequence>
<dbReference type="InterPro" id="IPR016930">
    <property type="entry name" value="UCP029644"/>
</dbReference>
<proteinExistence type="predicted"/>
<dbReference type="Pfam" id="PF01476">
    <property type="entry name" value="LysM"/>
    <property type="match status" value="1"/>
</dbReference>
<dbReference type="Pfam" id="PF04773">
    <property type="entry name" value="FecR"/>
    <property type="match status" value="1"/>
</dbReference>
<protein>
    <recommendedName>
        <fullName evidence="2">LysM domain-containing protein</fullName>
    </recommendedName>
</protein>
<feature type="signal peptide" evidence="1">
    <location>
        <begin position="1"/>
        <end position="18"/>
    </location>
</feature>
<name>A0A7W9EE35_9SPHN</name>
<dbReference type="Gene3D" id="2.60.120.1440">
    <property type="match status" value="1"/>
</dbReference>
<evidence type="ECO:0000259" key="2">
    <source>
        <dbReference type="PROSITE" id="PS51782"/>
    </source>
</evidence>
<dbReference type="EMBL" id="JACIJC010000001">
    <property type="protein sequence ID" value="MBB5684276.1"/>
    <property type="molecule type" value="Genomic_DNA"/>
</dbReference>
<dbReference type="PANTHER" id="PTHR38731">
    <property type="entry name" value="LIPL45-RELATED LIPOPROTEIN-RELATED"/>
    <property type="match status" value="1"/>
</dbReference>
<dbReference type="CDD" id="cd00118">
    <property type="entry name" value="LysM"/>
    <property type="match status" value="1"/>
</dbReference>
<evidence type="ECO:0000256" key="1">
    <source>
        <dbReference type="SAM" id="SignalP"/>
    </source>
</evidence>
<evidence type="ECO:0000313" key="4">
    <source>
        <dbReference type="Proteomes" id="UP000549617"/>
    </source>
</evidence>
<gene>
    <name evidence="3" type="ORF">FHS49_000267</name>
</gene>
<dbReference type="PROSITE" id="PS51782">
    <property type="entry name" value="LYSM"/>
    <property type="match status" value="1"/>
</dbReference>
<feature type="chain" id="PRO_5031414197" description="LysM domain-containing protein" evidence="1">
    <location>
        <begin position="19"/>
        <end position="437"/>
    </location>
</feature>